<reference evidence="8 9" key="1">
    <citation type="journal article" date="2013" name="BMC Genomics">
        <title>The miniature genome of a carnivorous plant Genlisea aurea contains a low number of genes and short non-coding sequences.</title>
        <authorList>
            <person name="Leushkin E.V."/>
            <person name="Sutormin R.A."/>
            <person name="Nabieva E.R."/>
            <person name="Penin A.A."/>
            <person name="Kondrashov A.S."/>
            <person name="Logacheva M.D."/>
        </authorList>
    </citation>
    <scope>NUCLEOTIDE SEQUENCE [LARGE SCALE GENOMIC DNA]</scope>
</reference>
<dbReference type="GO" id="GO:0006784">
    <property type="term" value="P:heme A biosynthetic process"/>
    <property type="evidence" value="ECO:0007669"/>
    <property type="project" value="TreeGrafter"/>
</dbReference>
<dbReference type="GO" id="GO:0005739">
    <property type="term" value="C:mitochondrion"/>
    <property type="evidence" value="ECO:0007669"/>
    <property type="project" value="TreeGrafter"/>
</dbReference>
<evidence type="ECO:0000256" key="5">
    <source>
        <dbReference type="ARBA" id="ARBA00023136"/>
    </source>
</evidence>
<comment type="subcellular location">
    <subcellularLocation>
        <location evidence="1">Membrane</location>
        <topology evidence="1">Multi-pass membrane protein</topology>
    </subcellularLocation>
</comment>
<dbReference type="AlphaFoldDB" id="S8D2R3"/>
<keyword evidence="3 7" id="KW-0812">Transmembrane</keyword>
<dbReference type="GO" id="GO:0016020">
    <property type="term" value="C:membrane"/>
    <property type="evidence" value="ECO:0007669"/>
    <property type="project" value="UniProtKB-SubCell"/>
</dbReference>
<evidence type="ECO:0000256" key="6">
    <source>
        <dbReference type="ARBA" id="ARBA00030253"/>
    </source>
</evidence>
<feature type="transmembrane region" description="Helical" evidence="7">
    <location>
        <begin position="81"/>
        <end position="104"/>
    </location>
</feature>
<evidence type="ECO:0000256" key="2">
    <source>
        <dbReference type="ARBA" id="ARBA00022679"/>
    </source>
</evidence>
<feature type="transmembrane region" description="Helical" evidence="7">
    <location>
        <begin position="54"/>
        <end position="75"/>
    </location>
</feature>
<feature type="transmembrane region" description="Helical" evidence="7">
    <location>
        <begin position="12"/>
        <end position="33"/>
    </location>
</feature>
<evidence type="ECO:0000256" key="7">
    <source>
        <dbReference type="SAM" id="Phobius"/>
    </source>
</evidence>
<feature type="non-terminal residue" evidence="8">
    <location>
        <position position="1"/>
    </location>
</feature>
<proteinExistence type="predicted"/>
<dbReference type="OrthoDB" id="5211at2759"/>
<dbReference type="GO" id="GO:0008495">
    <property type="term" value="F:protoheme IX farnesyltransferase activity"/>
    <property type="evidence" value="ECO:0007669"/>
    <property type="project" value="InterPro"/>
</dbReference>
<organism evidence="8 9">
    <name type="scientific">Genlisea aurea</name>
    <dbReference type="NCBI Taxonomy" id="192259"/>
    <lineage>
        <taxon>Eukaryota</taxon>
        <taxon>Viridiplantae</taxon>
        <taxon>Streptophyta</taxon>
        <taxon>Embryophyta</taxon>
        <taxon>Tracheophyta</taxon>
        <taxon>Spermatophyta</taxon>
        <taxon>Magnoliopsida</taxon>
        <taxon>eudicotyledons</taxon>
        <taxon>Gunneridae</taxon>
        <taxon>Pentapetalae</taxon>
        <taxon>asterids</taxon>
        <taxon>lamiids</taxon>
        <taxon>Lamiales</taxon>
        <taxon>Lentibulariaceae</taxon>
        <taxon>Genlisea</taxon>
    </lineage>
</organism>
<dbReference type="Pfam" id="PF01040">
    <property type="entry name" value="UbiA"/>
    <property type="match status" value="1"/>
</dbReference>
<dbReference type="Proteomes" id="UP000015453">
    <property type="component" value="Unassembled WGS sequence"/>
</dbReference>
<evidence type="ECO:0000256" key="4">
    <source>
        <dbReference type="ARBA" id="ARBA00022989"/>
    </source>
</evidence>
<protein>
    <recommendedName>
        <fullName evidence="6">Heme O synthase</fullName>
    </recommendedName>
</protein>
<dbReference type="InterPro" id="IPR006369">
    <property type="entry name" value="Protohaem_IX_farnesylTrfase"/>
</dbReference>
<evidence type="ECO:0000313" key="8">
    <source>
        <dbReference type="EMBL" id="EPS74014.1"/>
    </source>
</evidence>
<dbReference type="EMBL" id="AUSU01000215">
    <property type="protein sequence ID" value="EPS74014.1"/>
    <property type="molecule type" value="Genomic_DNA"/>
</dbReference>
<feature type="non-terminal residue" evidence="8">
    <location>
        <position position="184"/>
    </location>
</feature>
<name>S8D2R3_9LAMI</name>
<evidence type="ECO:0000256" key="3">
    <source>
        <dbReference type="ARBA" id="ARBA00022692"/>
    </source>
</evidence>
<gene>
    <name evidence="8" type="ORF">M569_00742</name>
</gene>
<keyword evidence="4 7" id="KW-1133">Transmembrane helix</keyword>
<keyword evidence="2" id="KW-0808">Transferase</keyword>
<dbReference type="PANTHER" id="PTHR43448">
    <property type="entry name" value="PROTOHEME IX FARNESYLTRANSFERASE, MITOCHONDRIAL"/>
    <property type="match status" value="1"/>
</dbReference>
<evidence type="ECO:0000313" key="9">
    <source>
        <dbReference type="Proteomes" id="UP000015453"/>
    </source>
</evidence>
<keyword evidence="5 7" id="KW-0472">Membrane</keyword>
<sequence>WVAACGDISLSAMILPAALYFWQIPHFMALAYLCRHDYANGGFKMISLGDPSGVRTAMIALRNCVYLVPLGYFAYHWGLTSGWFCGESTALAAAISYTAASFYMKRTSENARRMFRGSLVYLPVFMGGLLVHRVGDDGAAAFEEERSSSPSSSFVGKEVRSPYRPPPVAYASVAPFPFLPAPSY</sequence>
<dbReference type="PANTHER" id="PTHR43448:SF2">
    <property type="entry name" value="PROTOHEME IX FARNESYLTRANSFERASE, MITOCHONDRIAL"/>
    <property type="match status" value="1"/>
</dbReference>
<evidence type="ECO:0000256" key="1">
    <source>
        <dbReference type="ARBA" id="ARBA00004141"/>
    </source>
</evidence>
<dbReference type="InterPro" id="IPR000537">
    <property type="entry name" value="UbiA_prenyltransferase"/>
</dbReference>
<keyword evidence="9" id="KW-1185">Reference proteome</keyword>
<comment type="caution">
    <text evidence="8">The sequence shown here is derived from an EMBL/GenBank/DDBJ whole genome shotgun (WGS) entry which is preliminary data.</text>
</comment>
<accession>S8D2R3</accession>